<comment type="caution">
    <text evidence="2">The sequence shown here is derived from an EMBL/GenBank/DDBJ whole genome shotgun (WGS) entry which is preliminary data.</text>
</comment>
<feature type="domain" description="DUF6292" evidence="1">
    <location>
        <begin position="14"/>
        <end position="100"/>
    </location>
</feature>
<sequence>MDMTLSVVNGLVNYVRSVTAGMEEEMGVVDLEVGDELTTVIILVKSRVPALAELPLLLTWDEVSGWALRVGTGDDGDTTPLAYLGEDVLPHPRTVQEFLREALRGASPGRVTSPAFRVPNARDGLEQRLERLPGEGESR</sequence>
<dbReference type="Pfam" id="PF19809">
    <property type="entry name" value="DUF6292"/>
    <property type="match status" value="1"/>
</dbReference>
<evidence type="ECO:0000313" key="3">
    <source>
        <dbReference type="Proteomes" id="UP001501218"/>
    </source>
</evidence>
<dbReference type="Proteomes" id="UP001501218">
    <property type="component" value="Unassembled WGS sequence"/>
</dbReference>
<dbReference type="InterPro" id="IPR046259">
    <property type="entry name" value="DUF6292"/>
</dbReference>
<organism evidence="2 3">
    <name type="scientific">Saccharopolyspora halophila</name>
    <dbReference type="NCBI Taxonomy" id="405551"/>
    <lineage>
        <taxon>Bacteria</taxon>
        <taxon>Bacillati</taxon>
        <taxon>Actinomycetota</taxon>
        <taxon>Actinomycetes</taxon>
        <taxon>Pseudonocardiales</taxon>
        <taxon>Pseudonocardiaceae</taxon>
        <taxon>Saccharopolyspora</taxon>
    </lineage>
</organism>
<name>A0ABP5TX21_9PSEU</name>
<keyword evidence="3" id="KW-1185">Reference proteome</keyword>
<proteinExistence type="predicted"/>
<accession>A0ABP5TX21</accession>
<evidence type="ECO:0000259" key="1">
    <source>
        <dbReference type="Pfam" id="PF19809"/>
    </source>
</evidence>
<dbReference type="RefSeq" id="WP_344136857.1">
    <property type="nucleotide sequence ID" value="NZ_BAAARA010000022.1"/>
</dbReference>
<dbReference type="EMBL" id="BAAARA010000022">
    <property type="protein sequence ID" value="GAA2361381.1"/>
    <property type="molecule type" value="Genomic_DNA"/>
</dbReference>
<evidence type="ECO:0000313" key="2">
    <source>
        <dbReference type="EMBL" id="GAA2361381.1"/>
    </source>
</evidence>
<protein>
    <submittedName>
        <fullName evidence="2">DUF6292 family protein</fullName>
    </submittedName>
</protein>
<gene>
    <name evidence="2" type="ORF">GCM10009854_45900</name>
</gene>
<reference evidence="3" key="1">
    <citation type="journal article" date="2019" name="Int. J. Syst. Evol. Microbiol.">
        <title>The Global Catalogue of Microorganisms (GCM) 10K type strain sequencing project: providing services to taxonomists for standard genome sequencing and annotation.</title>
        <authorList>
            <consortium name="The Broad Institute Genomics Platform"/>
            <consortium name="The Broad Institute Genome Sequencing Center for Infectious Disease"/>
            <person name="Wu L."/>
            <person name="Ma J."/>
        </authorList>
    </citation>
    <scope>NUCLEOTIDE SEQUENCE [LARGE SCALE GENOMIC DNA]</scope>
    <source>
        <strain evidence="3">JCM 16221</strain>
    </source>
</reference>